<feature type="signal peptide" evidence="2">
    <location>
        <begin position="1"/>
        <end position="20"/>
    </location>
</feature>
<dbReference type="Pfam" id="PF16464">
    <property type="entry name" value="DUF5045"/>
    <property type="match status" value="1"/>
</dbReference>
<gene>
    <name evidence="4" type="ORF">NG821_10030</name>
</gene>
<feature type="chain" id="PRO_5046546281" evidence="2">
    <location>
        <begin position="21"/>
        <end position="224"/>
    </location>
</feature>
<dbReference type="RefSeq" id="WP_252761526.1">
    <property type="nucleotide sequence ID" value="NZ_JAMXLY010000041.1"/>
</dbReference>
<protein>
    <submittedName>
        <fullName evidence="4">DUF5045 domain-containing protein</fullName>
    </submittedName>
</protein>
<accession>A0ABT1C0P7</accession>
<keyword evidence="2" id="KW-0732">Signal</keyword>
<feature type="domain" description="DUF5045" evidence="3">
    <location>
        <begin position="20"/>
        <end position="116"/>
    </location>
</feature>
<sequence>MKRFLILALFFLSLKVTGRAQSVQHDSQKEKQWRSMETGPWDFDPGWYYYFLHKDYSGAYTKWKWHGFHSGLRVHFKESKSHTKTIMPDRTAAEEEQRAGEKKAEEERQEIKPLYQEELARAADRSVDLVYIDFKDDYNRMQDDIDDGLVYCMKKSRGRLSYQVTQLQNQNELICNSIGYIHKTGLAYGLENARREKAYIEYRKQMQELVSRVAHLVGMAQSYY</sequence>
<comment type="caution">
    <text evidence="4">The sequence shown here is derived from an EMBL/GenBank/DDBJ whole genome shotgun (WGS) entry which is preliminary data.</text>
</comment>
<dbReference type="Proteomes" id="UP001204015">
    <property type="component" value="Unassembled WGS sequence"/>
</dbReference>
<evidence type="ECO:0000313" key="4">
    <source>
        <dbReference type="EMBL" id="MCO6026173.1"/>
    </source>
</evidence>
<reference evidence="4 5" key="1">
    <citation type="submission" date="2022-06" db="EMBL/GenBank/DDBJ databases">
        <title>A taxonomic note on the genus Prevotella: Description of four novel genera and emended description of the genera Hallella and Xylanibacter.</title>
        <authorList>
            <person name="Hitch T.C.A."/>
        </authorList>
    </citation>
    <scope>NUCLEOTIDE SEQUENCE [LARGE SCALE GENOMIC DNA]</scope>
    <source>
        <strain evidence="4 5">DSM 100619</strain>
    </source>
</reference>
<organism evidence="4 5">
    <name type="scientific">Segatella cerevisiae</name>
    <dbReference type="NCBI Taxonomy" id="2053716"/>
    <lineage>
        <taxon>Bacteria</taxon>
        <taxon>Pseudomonadati</taxon>
        <taxon>Bacteroidota</taxon>
        <taxon>Bacteroidia</taxon>
        <taxon>Bacteroidales</taxon>
        <taxon>Prevotellaceae</taxon>
        <taxon>Segatella</taxon>
    </lineage>
</organism>
<evidence type="ECO:0000313" key="5">
    <source>
        <dbReference type="Proteomes" id="UP001204015"/>
    </source>
</evidence>
<evidence type="ECO:0000256" key="2">
    <source>
        <dbReference type="SAM" id="SignalP"/>
    </source>
</evidence>
<dbReference type="EMBL" id="JAMXLY010000041">
    <property type="protein sequence ID" value="MCO6026173.1"/>
    <property type="molecule type" value="Genomic_DNA"/>
</dbReference>
<feature type="region of interest" description="Disordered" evidence="1">
    <location>
        <begin position="85"/>
        <end position="111"/>
    </location>
</feature>
<dbReference type="InterPro" id="IPR032492">
    <property type="entry name" value="DUF5045"/>
</dbReference>
<name>A0ABT1C0P7_9BACT</name>
<keyword evidence="5" id="KW-1185">Reference proteome</keyword>
<evidence type="ECO:0000259" key="3">
    <source>
        <dbReference type="Pfam" id="PF16464"/>
    </source>
</evidence>
<feature type="compositionally biased region" description="Basic and acidic residues" evidence="1">
    <location>
        <begin position="91"/>
        <end position="111"/>
    </location>
</feature>
<evidence type="ECO:0000256" key="1">
    <source>
        <dbReference type="SAM" id="MobiDB-lite"/>
    </source>
</evidence>
<proteinExistence type="predicted"/>